<name>A0A9X3F3N9_9BACT</name>
<dbReference type="PANTHER" id="PTHR46268:SF6">
    <property type="entry name" value="UNIVERSAL STRESS PROTEIN UP12"/>
    <property type="match status" value="1"/>
</dbReference>
<dbReference type="EMBL" id="JAPOHD010000012">
    <property type="protein sequence ID" value="MCY1719935.1"/>
    <property type="molecule type" value="Genomic_DNA"/>
</dbReference>
<dbReference type="Gene3D" id="1.25.40.10">
    <property type="entry name" value="Tetratricopeptide repeat domain"/>
    <property type="match status" value="1"/>
</dbReference>
<dbReference type="InterPro" id="IPR006015">
    <property type="entry name" value="Universal_stress_UspA"/>
</dbReference>
<dbReference type="AlphaFoldDB" id="A0A9X3F3N9"/>
<dbReference type="Gene3D" id="3.40.50.12370">
    <property type="match status" value="1"/>
</dbReference>
<dbReference type="RefSeq" id="WP_343332268.1">
    <property type="nucleotide sequence ID" value="NZ_JAPOHD010000012.1"/>
</dbReference>
<feature type="domain" description="UspA" evidence="2">
    <location>
        <begin position="140"/>
        <end position="279"/>
    </location>
</feature>
<organism evidence="3 4">
    <name type="scientific">Draconibacterium aestuarii</name>
    <dbReference type="NCBI Taxonomy" id="2998507"/>
    <lineage>
        <taxon>Bacteria</taxon>
        <taxon>Pseudomonadati</taxon>
        <taxon>Bacteroidota</taxon>
        <taxon>Bacteroidia</taxon>
        <taxon>Marinilabiliales</taxon>
        <taxon>Prolixibacteraceae</taxon>
        <taxon>Draconibacterium</taxon>
    </lineage>
</organism>
<evidence type="ECO:0000256" key="1">
    <source>
        <dbReference type="ARBA" id="ARBA00008791"/>
    </source>
</evidence>
<sequence length="379" mass="42750">MKVLSKVLWAIDFKSNHKISTEKITRVRNQFGNDLVLLHVLPSHVGGAASQIKIIRSVEYEIRNKFAKRMGLDNDTSVKIRVEIGDVADQINKVAIEENVNLVVLNKGKSAKLGANGFKILRKLKKPVAILPNNPTGNKRHIVCSVDNSVASALALKSAIIHARKDNSKLSVISVYRPFNLTSPHVMRGGLSEEKEREHHYQTFKQELTVFLENFDFSGINAVAQILEGNPEEQIIKYARRASILYIGSSGKNALQRAVLGSVSEYATRNAECNVVLLKTEDVFKLNIPPGLKSVEVHFNRGNELVNLGFLREAILQYKKALKIKKWHLPSIEALARVYVKIGAKEEAQFYRNLRNTITNKMMNNRIEHEIRHAYRTVT</sequence>
<evidence type="ECO:0000259" key="2">
    <source>
        <dbReference type="Pfam" id="PF00582"/>
    </source>
</evidence>
<evidence type="ECO:0000313" key="4">
    <source>
        <dbReference type="Proteomes" id="UP001145087"/>
    </source>
</evidence>
<accession>A0A9X3F3N9</accession>
<reference evidence="3" key="1">
    <citation type="submission" date="2022-11" db="EMBL/GenBank/DDBJ databases">
        <title>Marilongibacter aestuarii gen. nov., sp. nov., isolated from tidal flat sediment.</title>
        <authorList>
            <person name="Jiayan W."/>
        </authorList>
    </citation>
    <scope>NUCLEOTIDE SEQUENCE</scope>
    <source>
        <strain evidence="3">Z1-6</strain>
    </source>
</reference>
<dbReference type="SUPFAM" id="SSF52402">
    <property type="entry name" value="Adenine nucleotide alpha hydrolases-like"/>
    <property type="match status" value="2"/>
</dbReference>
<dbReference type="CDD" id="cd00293">
    <property type="entry name" value="USP-like"/>
    <property type="match status" value="2"/>
</dbReference>
<keyword evidence="4" id="KW-1185">Reference proteome</keyword>
<comment type="caution">
    <text evidence="3">The sequence shown here is derived from an EMBL/GenBank/DDBJ whole genome shotgun (WGS) entry which is preliminary data.</text>
</comment>
<dbReference type="SUPFAM" id="SSF48452">
    <property type="entry name" value="TPR-like"/>
    <property type="match status" value="1"/>
</dbReference>
<evidence type="ECO:0000313" key="3">
    <source>
        <dbReference type="EMBL" id="MCY1719935.1"/>
    </source>
</evidence>
<dbReference type="PANTHER" id="PTHR46268">
    <property type="entry name" value="STRESS RESPONSE PROTEIN NHAX"/>
    <property type="match status" value="1"/>
</dbReference>
<protein>
    <submittedName>
        <fullName evidence="3">Universal stress protein</fullName>
    </submittedName>
</protein>
<dbReference type="PRINTS" id="PR01438">
    <property type="entry name" value="UNVRSLSTRESS"/>
</dbReference>
<dbReference type="InterPro" id="IPR011990">
    <property type="entry name" value="TPR-like_helical_dom_sf"/>
</dbReference>
<dbReference type="InterPro" id="IPR006016">
    <property type="entry name" value="UspA"/>
</dbReference>
<proteinExistence type="inferred from homology"/>
<feature type="domain" description="UspA" evidence="2">
    <location>
        <begin position="6"/>
        <end position="131"/>
    </location>
</feature>
<dbReference type="Pfam" id="PF00582">
    <property type="entry name" value="Usp"/>
    <property type="match status" value="2"/>
</dbReference>
<dbReference type="Proteomes" id="UP001145087">
    <property type="component" value="Unassembled WGS sequence"/>
</dbReference>
<gene>
    <name evidence="3" type="ORF">OU798_06245</name>
</gene>
<comment type="similarity">
    <text evidence="1">Belongs to the universal stress protein A family.</text>
</comment>